<keyword evidence="2" id="KW-1185">Reference proteome</keyword>
<evidence type="ECO:0000313" key="2">
    <source>
        <dbReference type="Proteomes" id="UP001575105"/>
    </source>
</evidence>
<reference evidence="1 2" key="1">
    <citation type="submission" date="2024-08" db="EMBL/GenBank/DDBJ databases">
        <title>Whole-genome sequencing of halo(alkali)philic microorganisms from hypersaline lakes.</title>
        <authorList>
            <person name="Sorokin D.Y."/>
            <person name="Merkel A.Y."/>
            <person name="Messina E."/>
            <person name="Yakimov M."/>
        </authorList>
    </citation>
    <scope>NUCLEOTIDE SEQUENCE [LARGE SCALE GENOMIC DNA]</scope>
    <source>
        <strain evidence="1 2">AB-hyl4</strain>
    </source>
</reference>
<protein>
    <submittedName>
        <fullName evidence="1">Uncharacterized protein</fullName>
    </submittedName>
</protein>
<accession>A0ABV4TZK2</accession>
<comment type="caution">
    <text evidence="1">The sequence shown here is derived from an EMBL/GenBank/DDBJ whole genome shotgun (WGS) entry which is preliminary data.</text>
</comment>
<evidence type="ECO:0000313" key="1">
    <source>
        <dbReference type="EMBL" id="MFA9476777.1"/>
    </source>
</evidence>
<dbReference type="RefSeq" id="WP_425343704.1">
    <property type="nucleotide sequence ID" value="NZ_JBGUBD010000001.1"/>
</dbReference>
<proteinExistence type="predicted"/>
<organism evidence="1 2">
    <name type="scientific">Natronomicrosphaera hydrolytica</name>
    <dbReference type="NCBI Taxonomy" id="3242702"/>
    <lineage>
        <taxon>Bacteria</taxon>
        <taxon>Pseudomonadati</taxon>
        <taxon>Planctomycetota</taxon>
        <taxon>Phycisphaerae</taxon>
        <taxon>Phycisphaerales</taxon>
        <taxon>Phycisphaeraceae</taxon>
        <taxon>Natronomicrosphaera</taxon>
    </lineage>
</organism>
<gene>
    <name evidence="1" type="ORF">ACERK3_00585</name>
</gene>
<dbReference type="Proteomes" id="UP001575105">
    <property type="component" value="Unassembled WGS sequence"/>
</dbReference>
<sequence>MAKIAIKPRIAWEDRWTQPTLEQLIEPLREQTREIFQAMMEQIEQIEGTEQHLIWYGPAWRWTIEYRIPTHTGEPANLIYLVPNPETPVVSIPLPETIVAKLPVKRLNKYIRDGIRSAKCAVELHWAVWSPNAKTEVEHLGDLLRRKHKLLNDNPKNNGQKNGQK</sequence>
<dbReference type="EMBL" id="JBGUBD010000001">
    <property type="protein sequence ID" value="MFA9476777.1"/>
    <property type="molecule type" value="Genomic_DNA"/>
</dbReference>
<name>A0ABV4TZK2_9BACT</name>